<gene>
    <name evidence="4" type="ORF">DERF_001614</name>
    <name evidence="3" type="ORF">HUG17_4710</name>
</gene>
<feature type="compositionally biased region" description="Basic and acidic residues" evidence="1">
    <location>
        <begin position="335"/>
        <end position="344"/>
    </location>
</feature>
<dbReference type="Proteomes" id="UP000790347">
    <property type="component" value="Unassembled WGS sequence"/>
</dbReference>
<evidence type="ECO:0000256" key="1">
    <source>
        <dbReference type="SAM" id="MobiDB-lite"/>
    </source>
</evidence>
<evidence type="ECO:0000313" key="3">
    <source>
        <dbReference type="EMBL" id="KAH7641665.1"/>
    </source>
</evidence>
<keyword evidence="2" id="KW-0812">Transmembrane</keyword>
<dbReference type="OrthoDB" id="6515949at2759"/>
<keyword evidence="2" id="KW-0472">Membrane</keyword>
<feature type="region of interest" description="Disordered" evidence="1">
    <location>
        <begin position="1"/>
        <end position="53"/>
    </location>
</feature>
<evidence type="ECO:0000256" key="2">
    <source>
        <dbReference type="SAM" id="Phobius"/>
    </source>
</evidence>
<evidence type="ECO:0000313" key="5">
    <source>
        <dbReference type="Proteomes" id="UP000790347"/>
    </source>
</evidence>
<organism evidence="4 5">
    <name type="scientific">Dermatophagoides farinae</name>
    <name type="common">American house dust mite</name>
    <dbReference type="NCBI Taxonomy" id="6954"/>
    <lineage>
        <taxon>Eukaryota</taxon>
        <taxon>Metazoa</taxon>
        <taxon>Ecdysozoa</taxon>
        <taxon>Arthropoda</taxon>
        <taxon>Chelicerata</taxon>
        <taxon>Arachnida</taxon>
        <taxon>Acari</taxon>
        <taxon>Acariformes</taxon>
        <taxon>Sarcoptiformes</taxon>
        <taxon>Astigmata</taxon>
        <taxon>Psoroptidia</taxon>
        <taxon>Analgoidea</taxon>
        <taxon>Pyroglyphidae</taxon>
        <taxon>Dermatophagoidinae</taxon>
        <taxon>Dermatophagoides</taxon>
    </lineage>
</organism>
<feature type="region of interest" description="Disordered" evidence="1">
    <location>
        <begin position="320"/>
        <end position="344"/>
    </location>
</feature>
<reference evidence="4" key="1">
    <citation type="submission" date="2013-05" db="EMBL/GenBank/DDBJ databases">
        <authorList>
            <person name="Yim A.K.Y."/>
            <person name="Chan T.F."/>
            <person name="Ji K.M."/>
            <person name="Liu X.Y."/>
            <person name="Zhou J.W."/>
            <person name="Li R.Q."/>
            <person name="Yang K.Y."/>
            <person name="Li J."/>
            <person name="Li M."/>
            <person name="Law P.T.W."/>
            <person name="Wu Y.L."/>
            <person name="Cai Z.L."/>
            <person name="Qin H."/>
            <person name="Bao Y."/>
            <person name="Leung R.K.K."/>
            <person name="Ng P.K.S."/>
            <person name="Zou J."/>
            <person name="Zhong X.J."/>
            <person name="Ran P.X."/>
            <person name="Zhong N.S."/>
            <person name="Liu Z.G."/>
            <person name="Tsui S.K.W."/>
        </authorList>
    </citation>
    <scope>NUCLEOTIDE SEQUENCE</scope>
    <source>
        <strain evidence="4">Derf</strain>
        <tissue evidence="4">Whole organism</tissue>
    </source>
</reference>
<dbReference type="EMBL" id="SDOV01000004">
    <property type="protein sequence ID" value="KAH7641665.1"/>
    <property type="molecule type" value="Genomic_DNA"/>
</dbReference>
<feature type="transmembrane region" description="Helical" evidence="2">
    <location>
        <begin position="114"/>
        <end position="136"/>
    </location>
</feature>
<keyword evidence="5" id="KW-1185">Reference proteome</keyword>
<name>A0A922LBC1_DERFA</name>
<reference evidence="4" key="4">
    <citation type="journal article" date="2022" name="Res Sq">
        <title>Comparative Genomics Reveals Insights into the Divergent Evolution of Astigmatic Mites and Household Pest Adaptations.</title>
        <authorList>
            <person name="Xiong Q."/>
            <person name="Wan A.T.-Y."/>
            <person name="Liu X.-Y."/>
            <person name="Fung C.S.-H."/>
            <person name="Xiao X."/>
            <person name="Malainual N."/>
            <person name="Hou J."/>
            <person name="Wang L."/>
            <person name="Wang M."/>
            <person name="Yang K."/>
            <person name="Cui Y."/>
            <person name="Leung E."/>
            <person name="Nong W."/>
            <person name="Shin S.-K."/>
            <person name="Au S."/>
            <person name="Jeong K.Y."/>
            <person name="Chew F.T."/>
            <person name="Hui J."/>
            <person name="Leung T.F."/>
            <person name="Tungtrongchitr A."/>
            <person name="Zhong N."/>
            <person name="Liu Z."/>
            <person name="Tsui S."/>
        </authorList>
    </citation>
    <scope>NUCLEOTIDE SEQUENCE</scope>
    <source>
        <strain evidence="4">Derf</strain>
        <tissue evidence="4">Whole organism</tissue>
    </source>
</reference>
<accession>A0A922LBC1</accession>
<sequence>MQNQKTKTTDFEHDNRPSGDHPDVSNDGGGGKNGNLSNNNHNDNDDTTGRSSLQPNVEQLAVDPSSVEECLNLFKACCKKKADFGLEDLFWIMFLLIIILFSILKGLTRYTWSQITYMMLGSIGVLLLLYIGAAIFNKFVLEDSSTAHWNAHARYTQAAIHCRLNEEEQRVHVIAPPKMGGAKLNIIYSVGDVPLAKTTSSGSSSTINGGNPHSRQGSISSGIGIMPNALSNITAQAIQTAAALLGPPSSMTSTIQPSSNPVATTCSTTTAMTIVSKTATSHTNDSLSLTNQAIGASSVVTCGLLPSSLKNDIIAEEDDRPETPSFLSTYGNNNNHDRSRQHID</sequence>
<reference evidence="3" key="3">
    <citation type="journal article" date="2021" name="World Allergy Organ. J.">
        <title>Chromosome-level assembly of Dermatophagoides farinae genome and transcriptome reveals two novel allergens Der f 37 and Der f 39.</title>
        <authorList>
            <person name="Chen J."/>
            <person name="Cai Z."/>
            <person name="Fan D."/>
            <person name="Hu J."/>
            <person name="Hou Y."/>
            <person name="He Y."/>
            <person name="Zhang Z."/>
            <person name="Zhao Z."/>
            <person name="Gao P."/>
            <person name="Hu W."/>
            <person name="Sun J."/>
            <person name="Li J."/>
            <person name="Ji K."/>
        </authorList>
    </citation>
    <scope>NUCLEOTIDE SEQUENCE</scope>
    <source>
        <strain evidence="3">JKM2019</strain>
    </source>
</reference>
<comment type="caution">
    <text evidence="4">The sequence shown here is derived from an EMBL/GenBank/DDBJ whole genome shotgun (WGS) entry which is preliminary data.</text>
</comment>
<keyword evidence="2" id="KW-1133">Transmembrane helix</keyword>
<feature type="transmembrane region" description="Helical" evidence="2">
    <location>
        <begin position="89"/>
        <end position="108"/>
    </location>
</feature>
<dbReference type="Proteomes" id="UP000828236">
    <property type="component" value="Unassembled WGS sequence"/>
</dbReference>
<dbReference type="AlphaFoldDB" id="A0A922LBC1"/>
<reference evidence="3" key="2">
    <citation type="submission" date="2020-06" db="EMBL/GenBank/DDBJ databases">
        <authorList>
            <person name="Ji K."/>
            <person name="Li J."/>
        </authorList>
    </citation>
    <scope>NUCLEOTIDE SEQUENCE</scope>
    <source>
        <strain evidence="3">JKM2019</strain>
        <tissue evidence="3">Whole body</tissue>
    </source>
</reference>
<proteinExistence type="predicted"/>
<dbReference type="EMBL" id="ASGP02000001">
    <property type="protein sequence ID" value="KAH9527607.1"/>
    <property type="molecule type" value="Genomic_DNA"/>
</dbReference>
<feature type="compositionally biased region" description="Polar residues" evidence="1">
    <location>
        <begin position="325"/>
        <end position="334"/>
    </location>
</feature>
<evidence type="ECO:0000313" key="4">
    <source>
        <dbReference type="EMBL" id="KAH9527607.1"/>
    </source>
</evidence>
<protein>
    <submittedName>
        <fullName evidence="4">Uncharacterized protein</fullName>
    </submittedName>
</protein>
<feature type="compositionally biased region" description="Basic and acidic residues" evidence="1">
    <location>
        <begin position="7"/>
        <end position="24"/>
    </location>
</feature>